<dbReference type="AlphaFoldDB" id="A0A4P6JXX3"/>
<dbReference type="CDD" id="cd06171">
    <property type="entry name" value="Sigma70_r4"/>
    <property type="match status" value="1"/>
</dbReference>
<evidence type="ECO:0000256" key="4">
    <source>
        <dbReference type="ARBA" id="ARBA00023125"/>
    </source>
</evidence>
<dbReference type="NCBIfam" id="TIGR02937">
    <property type="entry name" value="sigma70-ECF"/>
    <property type="match status" value="1"/>
</dbReference>
<dbReference type="Gene3D" id="1.10.1740.10">
    <property type="match status" value="1"/>
</dbReference>
<evidence type="ECO:0000259" key="7">
    <source>
        <dbReference type="Pfam" id="PF08281"/>
    </source>
</evidence>
<dbReference type="GO" id="GO:0016987">
    <property type="term" value="F:sigma factor activity"/>
    <property type="evidence" value="ECO:0007669"/>
    <property type="project" value="UniProtKB-KW"/>
</dbReference>
<dbReference type="PANTHER" id="PTHR43133:SF8">
    <property type="entry name" value="RNA POLYMERASE SIGMA FACTOR HI_1459-RELATED"/>
    <property type="match status" value="1"/>
</dbReference>
<dbReference type="InterPro" id="IPR036388">
    <property type="entry name" value="WH-like_DNA-bd_sf"/>
</dbReference>
<comment type="similarity">
    <text evidence="1">Belongs to the sigma-70 factor family. ECF subfamily.</text>
</comment>
<proteinExistence type="inferred from homology"/>
<organism evidence="8 9">
    <name type="scientific">Ktedonosporobacter rubrisoli</name>
    <dbReference type="NCBI Taxonomy" id="2509675"/>
    <lineage>
        <taxon>Bacteria</taxon>
        <taxon>Bacillati</taxon>
        <taxon>Chloroflexota</taxon>
        <taxon>Ktedonobacteria</taxon>
        <taxon>Ktedonobacterales</taxon>
        <taxon>Ktedonosporobacteraceae</taxon>
        <taxon>Ktedonosporobacter</taxon>
    </lineage>
</organism>
<keyword evidence="9" id="KW-1185">Reference proteome</keyword>
<evidence type="ECO:0000313" key="8">
    <source>
        <dbReference type="EMBL" id="QBD79876.1"/>
    </source>
</evidence>
<feature type="domain" description="RNA polymerase sigma-70 region 2" evidence="6">
    <location>
        <begin position="26"/>
        <end position="92"/>
    </location>
</feature>
<evidence type="ECO:0000313" key="9">
    <source>
        <dbReference type="Proteomes" id="UP000290365"/>
    </source>
</evidence>
<evidence type="ECO:0000259" key="6">
    <source>
        <dbReference type="Pfam" id="PF04542"/>
    </source>
</evidence>
<dbReference type="Gene3D" id="1.10.10.10">
    <property type="entry name" value="Winged helix-like DNA-binding domain superfamily/Winged helix DNA-binding domain"/>
    <property type="match status" value="1"/>
</dbReference>
<evidence type="ECO:0000256" key="1">
    <source>
        <dbReference type="ARBA" id="ARBA00010641"/>
    </source>
</evidence>
<dbReference type="KEGG" id="kbs:EPA93_29410"/>
<evidence type="ECO:0000256" key="5">
    <source>
        <dbReference type="ARBA" id="ARBA00023163"/>
    </source>
</evidence>
<gene>
    <name evidence="8" type="ORF">EPA93_29410</name>
</gene>
<dbReference type="GO" id="GO:0006352">
    <property type="term" value="P:DNA-templated transcription initiation"/>
    <property type="evidence" value="ECO:0007669"/>
    <property type="project" value="InterPro"/>
</dbReference>
<sequence length="188" mass="21361">MPSTNPAEEIELIKSVRADPAAFDQLYQCYAPRVYRYLRTRMASDEDASDLTQQVFLKAFEALPRYQARGISFIAWLLRIAHNALTDVYRRQHYAISWDALPILFHPSTEGNPEDVALQAESLGYLRQILDKLDADKRNLLALRFAAGLSSSEIAQVTGRSQAAVKKQLARILAVIKEHYHELSSREN</sequence>
<dbReference type="EMBL" id="CP035758">
    <property type="protein sequence ID" value="QBD79876.1"/>
    <property type="molecule type" value="Genomic_DNA"/>
</dbReference>
<evidence type="ECO:0000256" key="2">
    <source>
        <dbReference type="ARBA" id="ARBA00023015"/>
    </source>
</evidence>
<dbReference type="InterPro" id="IPR013325">
    <property type="entry name" value="RNA_pol_sigma_r2"/>
</dbReference>
<dbReference type="SUPFAM" id="SSF88946">
    <property type="entry name" value="Sigma2 domain of RNA polymerase sigma factors"/>
    <property type="match status" value="1"/>
</dbReference>
<dbReference type="RefSeq" id="WP_129890942.1">
    <property type="nucleotide sequence ID" value="NZ_CP035758.1"/>
</dbReference>
<dbReference type="OrthoDB" id="157311at2"/>
<dbReference type="InterPro" id="IPR014284">
    <property type="entry name" value="RNA_pol_sigma-70_dom"/>
</dbReference>
<evidence type="ECO:0000256" key="3">
    <source>
        <dbReference type="ARBA" id="ARBA00023082"/>
    </source>
</evidence>
<dbReference type="InterPro" id="IPR039425">
    <property type="entry name" value="RNA_pol_sigma-70-like"/>
</dbReference>
<dbReference type="Pfam" id="PF08281">
    <property type="entry name" value="Sigma70_r4_2"/>
    <property type="match status" value="1"/>
</dbReference>
<keyword evidence="4" id="KW-0238">DNA-binding</keyword>
<keyword evidence="3" id="KW-0731">Sigma factor</keyword>
<protein>
    <submittedName>
        <fullName evidence="8">Sigma-70 family RNA polymerase sigma factor</fullName>
    </submittedName>
</protein>
<feature type="domain" description="RNA polymerase sigma factor 70 region 4 type 2" evidence="7">
    <location>
        <begin position="125"/>
        <end position="173"/>
    </location>
</feature>
<dbReference type="SUPFAM" id="SSF88659">
    <property type="entry name" value="Sigma3 and sigma4 domains of RNA polymerase sigma factors"/>
    <property type="match status" value="1"/>
</dbReference>
<dbReference type="PANTHER" id="PTHR43133">
    <property type="entry name" value="RNA POLYMERASE ECF-TYPE SIGMA FACTO"/>
    <property type="match status" value="1"/>
</dbReference>
<name>A0A4P6JXX3_KTERU</name>
<dbReference type="InterPro" id="IPR007627">
    <property type="entry name" value="RNA_pol_sigma70_r2"/>
</dbReference>
<keyword evidence="2" id="KW-0805">Transcription regulation</keyword>
<dbReference type="GO" id="GO:0003677">
    <property type="term" value="F:DNA binding"/>
    <property type="evidence" value="ECO:0007669"/>
    <property type="project" value="UniProtKB-KW"/>
</dbReference>
<dbReference type="InterPro" id="IPR013324">
    <property type="entry name" value="RNA_pol_sigma_r3/r4-like"/>
</dbReference>
<dbReference type="Proteomes" id="UP000290365">
    <property type="component" value="Chromosome"/>
</dbReference>
<keyword evidence="5" id="KW-0804">Transcription</keyword>
<reference evidence="8 9" key="1">
    <citation type="submission" date="2019-01" db="EMBL/GenBank/DDBJ databases">
        <title>Ktedonosporobacter rubrisoli SCAWS-G2.</title>
        <authorList>
            <person name="Huang Y."/>
            <person name="Yan B."/>
        </authorList>
    </citation>
    <scope>NUCLEOTIDE SEQUENCE [LARGE SCALE GENOMIC DNA]</scope>
    <source>
        <strain evidence="8 9">SCAWS-G2</strain>
    </source>
</reference>
<accession>A0A4P6JXX3</accession>
<dbReference type="Pfam" id="PF04542">
    <property type="entry name" value="Sigma70_r2"/>
    <property type="match status" value="1"/>
</dbReference>
<dbReference type="InterPro" id="IPR013249">
    <property type="entry name" value="RNA_pol_sigma70_r4_t2"/>
</dbReference>